<dbReference type="PANTHER" id="PTHR38103">
    <property type="entry name" value="RECOMBINATION-ASSOCIATED PROTEIN RDGC"/>
    <property type="match status" value="1"/>
</dbReference>
<dbReference type="GO" id="GO:0000018">
    <property type="term" value="P:regulation of DNA recombination"/>
    <property type="evidence" value="ECO:0007669"/>
    <property type="project" value="TreeGrafter"/>
</dbReference>
<dbReference type="GO" id="GO:0043590">
    <property type="term" value="C:bacterial nucleoid"/>
    <property type="evidence" value="ECO:0007669"/>
    <property type="project" value="TreeGrafter"/>
</dbReference>
<dbReference type="AlphaFoldDB" id="A0A0U2P1T2"/>
<keyword evidence="5" id="KW-0233">DNA recombination</keyword>
<dbReference type="PANTHER" id="PTHR38103:SF1">
    <property type="entry name" value="RECOMBINATION-ASSOCIATED PROTEIN RDGC"/>
    <property type="match status" value="1"/>
</dbReference>
<evidence type="ECO:0000256" key="1">
    <source>
        <dbReference type="ARBA" id="ARBA00004453"/>
    </source>
</evidence>
<evidence type="ECO:0000256" key="5">
    <source>
        <dbReference type="ARBA" id="ARBA00023172"/>
    </source>
</evidence>
<keyword evidence="4" id="KW-0963">Cytoplasm</keyword>
<reference evidence="6" key="1">
    <citation type="journal article" date="2016" name="ISME J.">
        <title>Functional metagenomic screen reveals new and diverse microbial rhodopsins.</title>
        <authorList>
            <person name="Pushkarev A."/>
            <person name="Beja O."/>
        </authorList>
    </citation>
    <scope>NUCLEOTIDE SEQUENCE</scope>
</reference>
<dbReference type="GO" id="GO:0003690">
    <property type="term" value="F:double-stranded DNA binding"/>
    <property type="evidence" value="ECO:0007669"/>
    <property type="project" value="TreeGrafter"/>
</dbReference>
<evidence type="ECO:0000313" key="6">
    <source>
        <dbReference type="EMBL" id="ALS56150.1"/>
    </source>
</evidence>
<evidence type="ECO:0000256" key="3">
    <source>
        <dbReference type="ARBA" id="ARBA00022296"/>
    </source>
</evidence>
<name>A0A0U2P1T2_9BACT</name>
<dbReference type="Pfam" id="PF04381">
    <property type="entry name" value="RdgC"/>
    <property type="match status" value="1"/>
</dbReference>
<accession>A0A0U2P1T2</accession>
<comment type="subcellular location">
    <subcellularLocation>
        <location evidence="1">Cytoplasm</location>
        <location evidence="1">Nucleoid</location>
    </subcellularLocation>
</comment>
<comment type="similarity">
    <text evidence="2">Belongs to the RdgC family.</text>
</comment>
<dbReference type="InterPro" id="IPR007476">
    <property type="entry name" value="RdgC"/>
</dbReference>
<dbReference type="GO" id="GO:0006310">
    <property type="term" value="P:DNA recombination"/>
    <property type="evidence" value="ECO:0007669"/>
    <property type="project" value="UniProtKB-KW"/>
</dbReference>
<protein>
    <recommendedName>
        <fullName evidence="3">Recombination-associated protein RdgC</fullName>
    </recommendedName>
</protein>
<dbReference type="NCBIfam" id="NF001464">
    <property type="entry name" value="PRK00321.1-5"/>
    <property type="match status" value="1"/>
</dbReference>
<dbReference type="EMBL" id="KT201088">
    <property type="protein sequence ID" value="ALS56150.1"/>
    <property type="molecule type" value="Genomic_DNA"/>
</dbReference>
<organism evidence="6">
    <name type="scientific">uncultured bacterium EIL11C05</name>
    <dbReference type="NCBI Taxonomy" id="1768199"/>
    <lineage>
        <taxon>Bacteria</taxon>
        <taxon>environmental samples</taxon>
    </lineage>
</organism>
<evidence type="ECO:0000256" key="2">
    <source>
        <dbReference type="ARBA" id="ARBA00008657"/>
    </source>
</evidence>
<evidence type="ECO:0000256" key="4">
    <source>
        <dbReference type="ARBA" id="ARBA00022490"/>
    </source>
</evidence>
<proteinExistence type="inferred from homology"/>
<sequence>MFFKNIRLFTLTETFPYSQDELETQLGNQLFAPCSKFEKSRLGWVSPLGDAAPVSEDEDVAPMLTHVVGNFIMVCAQKQDRLLPASVVRQETEEKVLEIEHRQSRKIFRKEKRQIQDNVYATLLPRAFTKNQQTYAFISVRDNLLVVDSASAPRAEEIVNLLRDSLDSFPVALPQVRTSPTEIMTRWLRDKAPRDHFSLLEDVVLHNPLDSSNVVRCASQDLTSAEIAAHLKAGKAVKSLGVSWNHVIHCIIDEDLSIKRLQFQAIEEEQATVEEVTPVQKFDQDFALMTLELTAFFESLFRAFGGLGQPKPFGRKNKEED</sequence>